<feature type="compositionally biased region" description="Basic and acidic residues" evidence="1">
    <location>
        <begin position="103"/>
        <end position="112"/>
    </location>
</feature>
<comment type="caution">
    <text evidence="2">The sequence shown here is derived from an EMBL/GenBank/DDBJ whole genome shotgun (WGS) entry which is preliminary data.</text>
</comment>
<feature type="compositionally biased region" description="Acidic residues" evidence="1">
    <location>
        <begin position="113"/>
        <end position="129"/>
    </location>
</feature>
<evidence type="ECO:0000256" key="1">
    <source>
        <dbReference type="SAM" id="MobiDB-lite"/>
    </source>
</evidence>
<proteinExistence type="predicted"/>
<feature type="region of interest" description="Disordered" evidence="1">
    <location>
        <begin position="52"/>
        <end position="154"/>
    </location>
</feature>
<feature type="region of interest" description="Disordered" evidence="1">
    <location>
        <begin position="1"/>
        <end position="23"/>
    </location>
</feature>
<name>A0ABD3EWH7_9STRA</name>
<feature type="compositionally biased region" description="Basic residues" evidence="1">
    <location>
        <begin position="93"/>
        <end position="102"/>
    </location>
</feature>
<dbReference type="AlphaFoldDB" id="A0ABD3EWH7"/>
<keyword evidence="3" id="KW-1185">Reference proteome</keyword>
<reference evidence="2 3" key="1">
    <citation type="submission" date="2024-09" db="EMBL/GenBank/DDBJ databases">
        <title>Genome sequencing and assembly of Phytophthora oleae, isolate VK10A, causative agent of rot of olive drupes.</title>
        <authorList>
            <person name="Conti Taguali S."/>
            <person name="Riolo M."/>
            <person name="La Spada F."/>
            <person name="Cacciola S.O."/>
            <person name="Dionisio G."/>
        </authorList>
    </citation>
    <scope>NUCLEOTIDE SEQUENCE [LARGE SCALE GENOMIC DNA]</scope>
    <source>
        <strain evidence="2 3">VK10A</strain>
    </source>
</reference>
<organism evidence="2 3">
    <name type="scientific">Phytophthora oleae</name>
    <dbReference type="NCBI Taxonomy" id="2107226"/>
    <lineage>
        <taxon>Eukaryota</taxon>
        <taxon>Sar</taxon>
        <taxon>Stramenopiles</taxon>
        <taxon>Oomycota</taxon>
        <taxon>Peronosporomycetes</taxon>
        <taxon>Peronosporales</taxon>
        <taxon>Peronosporaceae</taxon>
        <taxon>Phytophthora</taxon>
    </lineage>
</organism>
<gene>
    <name evidence="2" type="ORF">V7S43_016268</name>
</gene>
<sequence>MGIPAAMDLTVDEDAYNSSTDSVDEDAELELSCALHDLALRVKNFEANMQGRFKQGLGDEEEEEITEDFDHLEEEPSGNHYGRQLMDSDSASPKRRNNRRRRSNEFKAKPQCDEDEDEYYPLDSDEDDRPEAKGRLSASETDEKEDWDSQEEKEELCELKHNIAKLLASMQEEAKALDDNQADCKTAD</sequence>
<accession>A0ABD3EWH7</accession>
<feature type="compositionally biased region" description="Acidic residues" evidence="1">
    <location>
        <begin position="140"/>
        <end position="154"/>
    </location>
</feature>
<protein>
    <submittedName>
        <fullName evidence="2">Uncharacterized protein</fullName>
    </submittedName>
</protein>
<dbReference type="EMBL" id="JBIMZQ010000052">
    <property type="protein sequence ID" value="KAL3658632.1"/>
    <property type="molecule type" value="Genomic_DNA"/>
</dbReference>
<feature type="compositionally biased region" description="Acidic residues" evidence="1">
    <location>
        <begin position="58"/>
        <end position="76"/>
    </location>
</feature>
<dbReference type="Proteomes" id="UP001632037">
    <property type="component" value="Unassembled WGS sequence"/>
</dbReference>
<evidence type="ECO:0000313" key="2">
    <source>
        <dbReference type="EMBL" id="KAL3658632.1"/>
    </source>
</evidence>
<evidence type="ECO:0000313" key="3">
    <source>
        <dbReference type="Proteomes" id="UP001632037"/>
    </source>
</evidence>